<dbReference type="PROSITE" id="PS50175">
    <property type="entry name" value="ASP_PROT_RETROV"/>
    <property type="match status" value="1"/>
</dbReference>
<evidence type="ECO:0000313" key="6">
    <source>
        <dbReference type="EMBL" id="KAJ0193024.1"/>
    </source>
</evidence>
<dbReference type="Gene3D" id="3.30.70.270">
    <property type="match status" value="1"/>
</dbReference>
<dbReference type="GO" id="GO:0003676">
    <property type="term" value="F:nucleic acid binding"/>
    <property type="evidence" value="ECO:0007669"/>
    <property type="project" value="InterPro"/>
</dbReference>
<feature type="region of interest" description="Disordered" evidence="3">
    <location>
        <begin position="1442"/>
        <end position="1474"/>
    </location>
</feature>
<dbReference type="InterPro" id="IPR001878">
    <property type="entry name" value="Znf_CCHC"/>
</dbReference>
<keyword evidence="1" id="KW-0378">Hydrolase</keyword>
<dbReference type="EMBL" id="NBSK02000008">
    <property type="protein sequence ID" value="KAJ0193024.1"/>
    <property type="molecule type" value="Genomic_DNA"/>
</dbReference>
<dbReference type="CDD" id="cd00303">
    <property type="entry name" value="retropepsin_like"/>
    <property type="match status" value="1"/>
</dbReference>
<dbReference type="InterPro" id="IPR000477">
    <property type="entry name" value="RT_dom"/>
</dbReference>
<dbReference type="InterPro" id="IPR018061">
    <property type="entry name" value="Retropepsins"/>
</dbReference>
<evidence type="ECO:0008006" key="8">
    <source>
        <dbReference type="Google" id="ProtNLM"/>
    </source>
</evidence>
<evidence type="ECO:0000259" key="4">
    <source>
        <dbReference type="PROSITE" id="PS50158"/>
    </source>
</evidence>
<dbReference type="Proteomes" id="UP000235145">
    <property type="component" value="Unassembled WGS sequence"/>
</dbReference>
<evidence type="ECO:0000256" key="3">
    <source>
        <dbReference type="SAM" id="MobiDB-lite"/>
    </source>
</evidence>
<feature type="domain" description="Peptidase A2" evidence="5">
    <location>
        <begin position="641"/>
        <end position="741"/>
    </location>
</feature>
<feature type="compositionally biased region" description="Basic and acidic residues" evidence="3">
    <location>
        <begin position="1451"/>
        <end position="1460"/>
    </location>
</feature>
<dbReference type="Pfam" id="PF17919">
    <property type="entry name" value="RT_RNaseH_2"/>
    <property type="match status" value="1"/>
</dbReference>
<dbReference type="GO" id="GO:0008270">
    <property type="term" value="F:zinc ion binding"/>
    <property type="evidence" value="ECO:0007669"/>
    <property type="project" value="UniProtKB-KW"/>
</dbReference>
<dbReference type="SUPFAM" id="SSF50630">
    <property type="entry name" value="Acid proteases"/>
    <property type="match status" value="1"/>
</dbReference>
<evidence type="ECO:0000256" key="2">
    <source>
        <dbReference type="PROSITE-ProRule" id="PRU00047"/>
    </source>
</evidence>
<comment type="caution">
    <text evidence="6">The sequence shown here is derived from an EMBL/GenBank/DDBJ whole genome shotgun (WGS) entry which is preliminary data.</text>
</comment>
<dbReference type="InterPro" id="IPR021109">
    <property type="entry name" value="Peptidase_aspartic_dom_sf"/>
</dbReference>
<keyword evidence="2" id="KW-0479">Metal-binding</keyword>
<organism evidence="6 7">
    <name type="scientific">Lactuca sativa</name>
    <name type="common">Garden lettuce</name>
    <dbReference type="NCBI Taxonomy" id="4236"/>
    <lineage>
        <taxon>Eukaryota</taxon>
        <taxon>Viridiplantae</taxon>
        <taxon>Streptophyta</taxon>
        <taxon>Embryophyta</taxon>
        <taxon>Tracheophyta</taxon>
        <taxon>Spermatophyta</taxon>
        <taxon>Magnoliopsida</taxon>
        <taxon>eudicotyledons</taxon>
        <taxon>Gunneridae</taxon>
        <taxon>Pentapetalae</taxon>
        <taxon>asterids</taxon>
        <taxon>campanulids</taxon>
        <taxon>Asterales</taxon>
        <taxon>Asteraceae</taxon>
        <taxon>Cichorioideae</taxon>
        <taxon>Cichorieae</taxon>
        <taxon>Lactucinae</taxon>
        <taxon>Lactuca</taxon>
    </lineage>
</organism>
<name>A0A9R1WZR0_LACSA</name>
<evidence type="ECO:0000313" key="7">
    <source>
        <dbReference type="Proteomes" id="UP000235145"/>
    </source>
</evidence>
<gene>
    <name evidence="6" type="ORF">LSAT_V11C800392230</name>
</gene>
<reference evidence="6 7" key="1">
    <citation type="journal article" date="2017" name="Nat. Commun.">
        <title>Genome assembly with in vitro proximity ligation data and whole-genome triplication in lettuce.</title>
        <authorList>
            <person name="Reyes-Chin-Wo S."/>
            <person name="Wang Z."/>
            <person name="Yang X."/>
            <person name="Kozik A."/>
            <person name="Arikit S."/>
            <person name="Song C."/>
            <person name="Xia L."/>
            <person name="Froenicke L."/>
            <person name="Lavelle D.O."/>
            <person name="Truco M.J."/>
            <person name="Xia R."/>
            <person name="Zhu S."/>
            <person name="Xu C."/>
            <person name="Xu H."/>
            <person name="Xu X."/>
            <person name="Cox K."/>
            <person name="Korf I."/>
            <person name="Meyers B.C."/>
            <person name="Michelmore R.W."/>
        </authorList>
    </citation>
    <scope>NUCLEOTIDE SEQUENCE [LARGE SCALE GENOMIC DNA]</scope>
    <source>
        <strain evidence="7">cv. Salinas</strain>
        <tissue evidence="6">Seedlings</tissue>
    </source>
</reference>
<keyword evidence="7" id="KW-1185">Reference proteome</keyword>
<dbReference type="InterPro" id="IPR001995">
    <property type="entry name" value="Peptidase_A2_cat"/>
</dbReference>
<dbReference type="InterPro" id="IPR041577">
    <property type="entry name" value="RT_RNaseH_2"/>
</dbReference>
<dbReference type="Pfam" id="PF00078">
    <property type="entry name" value="RVT_1"/>
    <property type="match status" value="1"/>
</dbReference>
<feature type="compositionally biased region" description="Acidic residues" evidence="3">
    <location>
        <begin position="1461"/>
        <end position="1474"/>
    </location>
</feature>
<accession>A0A9R1WZR0</accession>
<dbReference type="Gene3D" id="3.10.10.10">
    <property type="entry name" value="HIV Type 1 Reverse Transcriptase, subunit A, domain 1"/>
    <property type="match status" value="1"/>
</dbReference>
<sequence>MASTSNLSFVPCQIDGNFNLGNTDLINELEKRFSKLHISNTNNINTLTNEESENSDINSETNFETLAQQFDTNDDINQLTNDFSKLNKIHQSKQSTFGKNPKPTIRNYWNRPSLPDVQLEERTFQFDRSQYDGNSVYEWNIDGHSEHQIMNIVQEMTMAANAYKAHNNTQLQIVNIITSGFTGSLKGWWDFYISQEEKDYILSAKKTIIKQENNQQIQTFEDDMVNTLIFAIIKNFVGDPTTFQEKTSEILMNLHCRKLTDFRWYKDNYLVKVFSRPDCKESYWKERFIAGLPKLFAERVRQKLRENFNNTIPYQNLTYGDLINYINKEGLAVCADLRFKEKLKKDRINSKNELGNFCQQYGYQPLNGPSTSKSKVFKKRSSKYFRKKKYNLPENYKKGKDYASKSKKPYRLNYKKSKRKSKDIIICHKCGRNGHTANNCYAKTKINELNVSEDLKEQIRKIILNTDSDSDDSISDFQTNDLNILENTTSSSEDSDICECIGKCHCNNLINVITSSSINVLSQDDKDLLNSLDSIKDKNIQELLIKQMLNKTNNITPANNENFNLKNIYERFTEANPISMQELQEELKIGKPSTFNKNIEINNEEENKIENVTIGKLINNQVSQKWNTQITLVKDNFKINLTALIDSGADMNCIQEGIFPTQFYEKTTSRLTGAGGTKLIVNYKVSDVHICNDQDYCYKTHLILVKDLSSPLILGTPFITKLYPFMVHDDGIRTNVFGKEIIFKFCEPSLYSTINVLNYKTQQAKYLINEINNVRITNQLNDNNIQNKITGLKLKFEKKCLKQHIVKLPYIKNFNEKDIPSKSRAIHMNNELESHCKNEIQDLINKNLIRPSKSPWSCSAFYVMNAAELERGSPRLVINYKPLNKVLEWIRYPIPNKRNLLKKLYDSKIFSKFDMKSGFWQIQLHEEDKYKTGHDIVKNTIRPITRSLQFSTKFPDEIKDKKQLQRFLGCLNYIHDFFKDLGIICKPLYNRLKDNPEPWTQKHTDIIKYIKQKVPTLPCLNLPHPDAKIIVETDASDIGFGGILKQKIVNSTEEQLVRYYSGKMSSSSSSKHDDKKPISQNLVPVSQKLVPFQNQNRFSPLTPTSKNSQLYSNILQSKLVTPKVASTDTISPFAKPITPQTQKSVTPSPSTKTPYVLNPNFLRVQILEDFQIHKLHQGFHVLTNHLFGQGKTFHVDSYKTREYYQAILQESGSVNFVHRSNSKEGTIDFSKAHIIKIISPESWVPNLHSEKPLISYPAYPRFSYYDYQDAWTKAFFIRNFSHSWFIFFDLNFNCEYPRWFINWYKYMGILPNCLPKEIYAGYLKFKELFIQQIPEFEYMLQFTMIFKVPWIMSWTFHYQEAKDSSPPWLNRQFRSKWWDKMKISQASEQAVIKHYQEIYIQKPEVEATFINSLPKSDVDLIARIKDAATSSPEELQKLLQEIRQTPSVSDDSPKSIKNDLFEDAQDPFDDPYEE</sequence>
<keyword evidence="2" id="KW-0862">Zinc</keyword>
<dbReference type="Pfam" id="PF00077">
    <property type="entry name" value="RVP"/>
    <property type="match status" value="1"/>
</dbReference>
<dbReference type="InterPro" id="IPR043128">
    <property type="entry name" value="Rev_trsase/Diguanyl_cyclase"/>
</dbReference>
<keyword evidence="2" id="KW-0863">Zinc-finger</keyword>
<feature type="domain" description="CCHC-type" evidence="4">
    <location>
        <begin position="427"/>
        <end position="440"/>
    </location>
</feature>
<dbReference type="PROSITE" id="PS50158">
    <property type="entry name" value="ZF_CCHC"/>
    <property type="match status" value="1"/>
</dbReference>
<dbReference type="PANTHER" id="PTHR33054">
    <property type="entry name" value="CCHC-TYPE DOMAIN-CONTAINING PROTEIN"/>
    <property type="match status" value="1"/>
</dbReference>
<proteinExistence type="predicted"/>
<protein>
    <recommendedName>
        <fullName evidence="8">CCHC-type domain-containing protein</fullName>
    </recommendedName>
</protein>
<evidence type="ECO:0000256" key="1">
    <source>
        <dbReference type="ARBA" id="ARBA00022801"/>
    </source>
</evidence>
<dbReference type="Pfam" id="PF22909">
    <property type="entry name" value="Caulimovir_coat_dom"/>
    <property type="match status" value="1"/>
</dbReference>
<dbReference type="GO" id="GO:0006508">
    <property type="term" value="P:proteolysis"/>
    <property type="evidence" value="ECO:0007669"/>
    <property type="project" value="InterPro"/>
</dbReference>
<dbReference type="PANTHER" id="PTHR33054:SF9">
    <property type="entry name" value="CCHC-TYPE DOMAIN-CONTAINING PROTEIN"/>
    <property type="match status" value="1"/>
</dbReference>
<dbReference type="InterPro" id="IPR043502">
    <property type="entry name" value="DNA/RNA_pol_sf"/>
</dbReference>
<dbReference type="InterPro" id="IPR056648">
    <property type="entry name" value="DUF7746"/>
</dbReference>
<dbReference type="Pfam" id="PF24925">
    <property type="entry name" value="DUF7746"/>
    <property type="match status" value="1"/>
</dbReference>
<dbReference type="SUPFAM" id="SSF56672">
    <property type="entry name" value="DNA/RNA polymerases"/>
    <property type="match status" value="1"/>
</dbReference>
<dbReference type="Gene3D" id="2.40.70.10">
    <property type="entry name" value="Acid Proteases"/>
    <property type="match status" value="1"/>
</dbReference>
<evidence type="ECO:0000259" key="5">
    <source>
        <dbReference type="PROSITE" id="PS50175"/>
    </source>
</evidence>
<dbReference type="GO" id="GO:0004190">
    <property type="term" value="F:aspartic-type endopeptidase activity"/>
    <property type="evidence" value="ECO:0007669"/>
    <property type="project" value="InterPro"/>
</dbReference>